<sequence length="72" mass="8209">MEGRFCKASRLPMGVVPTWVLRRIGDNSFYGSNCKRKGLEGLSEEYDTPARLLENKSSTFAKLEAEYTEVKF</sequence>
<accession>A0ABY9E0B0</accession>
<dbReference type="EMBL" id="CP126666">
    <property type="protein sequence ID" value="WKA12594.1"/>
    <property type="molecule type" value="Genomic_DNA"/>
</dbReference>
<dbReference type="Proteomes" id="UP001227230">
    <property type="component" value="Chromosome 19"/>
</dbReference>
<proteinExistence type="predicted"/>
<protein>
    <submittedName>
        <fullName evidence="1">Uncharacterized protein</fullName>
    </submittedName>
</protein>
<gene>
    <name evidence="1" type="ORF">VitviT2T_029966</name>
</gene>
<evidence type="ECO:0000313" key="2">
    <source>
        <dbReference type="Proteomes" id="UP001227230"/>
    </source>
</evidence>
<reference evidence="1 2" key="1">
    <citation type="journal article" date="2023" name="Hortic Res">
        <title>The complete reference genome for grapevine (Vitis vinifera L.) genetics and breeding.</title>
        <authorList>
            <person name="Shi X."/>
            <person name="Cao S."/>
            <person name="Wang X."/>
            <person name="Huang S."/>
            <person name="Wang Y."/>
            <person name="Liu Z."/>
            <person name="Liu W."/>
            <person name="Leng X."/>
            <person name="Peng Y."/>
            <person name="Wang N."/>
            <person name="Wang Y."/>
            <person name="Ma Z."/>
            <person name="Xu X."/>
            <person name="Zhang F."/>
            <person name="Xue H."/>
            <person name="Zhong H."/>
            <person name="Wang Y."/>
            <person name="Zhang K."/>
            <person name="Velt A."/>
            <person name="Avia K."/>
            <person name="Holtgrawe D."/>
            <person name="Grimplet J."/>
            <person name="Matus J.T."/>
            <person name="Ware D."/>
            <person name="Wu X."/>
            <person name="Wang H."/>
            <person name="Liu C."/>
            <person name="Fang Y."/>
            <person name="Rustenholz C."/>
            <person name="Cheng Z."/>
            <person name="Xiao H."/>
            <person name="Zhou Y."/>
        </authorList>
    </citation>
    <scope>NUCLEOTIDE SEQUENCE [LARGE SCALE GENOMIC DNA]</scope>
    <source>
        <strain evidence="2">cv. Pinot noir / PN40024</strain>
        <tissue evidence="1">Leaf</tissue>
    </source>
</reference>
<name>A0ABY9E0B0_VITVI</name>
<keyword evidence="2" id="KW-1185">Reference proteome</keyword>
<evidence type="ECO:0000313" key="1">
    <source>
        <dbReference type="EMBL" id="WKA12594.1"/>
    </source>
</evidence>
<organism evidence="1 2">
    <name type="scientific">Vitis vinifera</name>
    <name type="common">Grape</name>
    <dbReference type="NCBI Taxonomy" id="29760"/>
    <lineage>
        <taxon>Eukaryota</taxon>
        <taxon>Viridiplantae</taxon>
        <taxon>Streptophyta</taxon>
        <taxon>Embryophyta</taxon>
        <taxon>Tracheophyta</taxon>
        <taxon>Spermatophyta</taxon>
        <taxon>Magnoliopsida</taxon>
        <taxon>eudicotyledons</taxon>
        <taxon>Gunneridae</taxon>
        <taxon>Pentapetalae</taxon>
        <taxon>rosids</taxon>
        <taxon>Vitales</taxon>
        <taxon>Vitaceae</taxon>
        <taxon>Viteae</taxon>
        <taxon>Vitis</taxon>
    </lineage>
</organism>